<dbReference type="EMBL" id="GL453718">
    <property type="protein sequence ID" value="EFN75619.1"/>
    <property type="molecule type" value="Genomic_DNA"/>
</dbReference>
<organism evidence="2">
    <name type="scientific">Harpegnathos saltator</name>
    <name type="common">Jerdon's jumping ant</name>
    <dbReference type="NCBI Taxonomy" id="610380"/>
    <lineage>
        <taxon>Eukaryota</taxon>
        <taxon>Metazoa</taxon>
        <taxon>Ecdysozoa</taxon>
        <taxon>Arthropoda</taxon>
        <taxon>Hexapoda</taxon>
        <taxon>Insecta</taxon>
        <taxon>Pterygota</taxon>
        <taxon>Neoptera</taxon>
        <taxon>Endopterygota</taxon>
        <taxon>Hymenoptera</taxon>
        <taxon>Apocrita</taxon>
        <taxon>Aculeata</taxon>
        <taxon>Formicoidea</taxon>
        <taxon>Formicidae</taxon>
        <taxon>Ponerinae</taxon>
        <taxon>Ponerini</taxon>
        <taxon>Harpegnathos</taxon>
    </lineage>
</organism>
<dbReference type="OMA" id="VRCERRY"/>
<reference evidence="1 2" key="1">
    <citation type="journal article" date="2010" name="Science">
        <title>Genomic comparison of the ants Camponotus floridanus and Harpegnathos saltator.</title>
        <authorList>
            <person name="Bonasio R."/>
            <person name="Zhang G."/>
            <person name="Ye C."/>
            <person name="Mutti N.S."/>
            <person name="Fang X."/>
            <person name="Qin N."/>
            <person name="Donahue G."/>
            <person name="Yang P."/>
            <person name="Li Q."/>
            <person name="Li C."/>
            <person name="Zhang P."/>
            <person name="Huang Z."/>
            <person name="Berger S.L."/>
            <person name="Reinberg D."/>
            <person name="Wang J."/>
            <person name="Liebig J."/>
        </authorList>
    </citation>
    <scope>NUCLEOTIDE SEQUENCE [LARGE SCALE GENOMIC DNA]</scope>
    <source>
        <strain evidence="1 2">R22 G/1</strain>
    </source>
</reference>
<dbReference type="AlphaFoldDB" id="E2C8W1"/>
<dbReference type="STRING" id="610380.E2C8W1"/>
<gene>
    <name evidence="1" type="ORF">EAI_00071</name>
</gene>
<evidence type="ECO:0000313" key="1">
    <source>
        <dbReference type="EMBL" id="EFN75619.1"/>
    </source>
</evidence>
<feature type="non-terminal residue" evidence="1">
    <location>
        <position position="137"/>
    </location>
</feature>
<proteinExistence type="predicted"/>
<dbReference type="PANTHER" id="PTHR33053:SF24">
    <property type="entry name" value="TRANSPOSASE DOMAIN-CONTAINING PROTEIN"/>
    <property type="match status" value="1"/>
</dbReference>
<name>E2C8W1_HARSA</name>
<feature type="non-terminal residue" evidence="1">
    <location>
        <position position="1"/>
    </location>
</feature>
<dbReference type="Proteomes" id="UP000008237">
    <property type="component" value="Unassembled WGS sequence"/>
</dbReference>
<evidence type="ECO:0000313" key="2">
    <source>
        <dbReference type="Proteomes" id="UP000008237"/>
    </source>
</evidence>
<dbReference type="OrthoDB" id="7696619at2759"/>
<keyword evidence="2" id="KW-1185">Reference proteome</keyword>
<dbReference type="PANTHER" id="PTHR33053">
    <property type="entry name" value="PROTEIN, PUTATIVE-RELATED"/>
    <property type="match status" value="1"/>
</dbReference>
<accession>E2C8W1</accession>
<sequence>IQCMIKNIQGIKPLVVGIYKGPQKPNDTNIFFVKLVTDVRKIMSSGGIDFNGKKILIRLRCFIADALARAFILNHRGHMSSRPCSKCKIDDVRCERRYVFYNVDNSLRTDEDYINCLDEDHHKGTSPLAMLQVGMVS</sequence>
<dbReference type="InParanoid" id="E2C8W1"/>
<protein>
    <submittedName>
        <fullName evidence="1">Uncharacterized protein</fullName>
    </submittedName>
</protein>